<gene>
    <name evidence="3" type="ORF">ABZ921_18795</name>
</gene>
<dbReference type="Pfam" id="PF19803">
    <property type="entry name" value="DUF6286"/>
    <property type="match status" value="1"/>
</dbReference>
<protein>
    <submittedName>
        <fullName evidence="3">DUF6286 domain-containing protein</fullName>
    </submittedName>
</protein>
<feature type="transmembrane region" description="Helical" evidence="1">
    <location>
        <begin position="188"/>
        <end position="212"/>
    </location>
</feature>
<feature type="domain" description="DUF6286" evidence="2">
    <location>
        <begin position="202"/>
        <end position="305"/>
    </location>
</feature>
<reference evidence="3 4" key="1">
    <citation type="submission" date="2024-06" db="EMBL/GenBank/DDBJ databases">
        <title>The Natural Products Discovery Center: Release of the First 8490 Sequenced Strains for Exploring Actinobacteria Biosynthetic Diversity.</title>
        <authorList>
            <person name="Kalkreuter E."/>
            <person name="Kautsar S.A."/>
            <person name="Yang D."/>
            <person name="Bader C.D."/>
            <person name="Teijaro C.N."/>
            <person name="Fluegel L."/>
            <person name="Davis C.M."/>
            <person name="Simpson J.R."/>
            <person name="Lauterbach L."/>
            <person name="Steele A.D."/>
            <person name="Gui C."/>
            <person name="Meng S."/>
            <person name="Li G."/>
            <person name="Viehrig K."/>
            <person name="Ye F."/>
            <person name="Su P."/>
            <person name="Kiefer A.F."/>
            <person name="Nichols A."/>
            <person name="Cepeda A.J."/>
            <person name="Yan W."/>
            <person name="Fan B."/>
            <person name="Jiang Y."/>
            <person name="Adhikari A."/>
            <person name="Zheng C.-J."/>
            <person name="Schuster L."/>
            <person name="Cowan T.M."/>
            <person name="Smanski M.J."/>
            <person name="Chevrette M.G."/>
            <person name="De Carvalho L.P.S."/>
            <person name="Shen B."/>
        </authorList>
    </citation>
    <scope>NUCLEOTIDE SEQUENCE [LARGE SCALE GENOMIC DNA]</scope>
    <source>
        <strain evidence="3 4">NPDC046838</strain>
    </source>
</reference>
<keyword evidence="1" id="KW-0812">Transmembrane</keyword>
<evidence type="ECO:0000313" key="4">
    <source>
        <dbReference type="Proteomes" id="UP001551176"/>
    </source>
</evidence>
<dbReference type="EMBL" id="JBEYXV010000009">
    <property type="protein sequence ID" value="MEU6822679.1"/>
    <property type="molecule type" value="Genomic_DNA"/>
</dbReference>
<comment type="caution">
    <text evidence="3">The sequence shown here is derived from an EMBL/GenBank/DDBJ whole genome shotgun (WGS) entry which is preliminary data.</text>
</comment>
<keyword evidence="1" id="KW-1133">Transmembrane helix</keyword>
<keyword evidence="1" id="KW-0472">Membrane</keyword>
<proteinExistence type="predicted"/>
<keyword evidence="4" id="KW-1185">Reference proteome</keyword>
<accession>A0ABV3BNU3</accession>
<evidence type="ECO:0000313" key="3">
    <source>
        <dbReference type="EMBL" id="MEU6822679.1"/>
    </source>
</evidence>
<sequence>MSVPAADRGTTTVADRAVRRIVERAATEALAPGEVRTGRTSASVRGRRARVDVTVTLPYPLVLDESGERVRSHVADRTALLTGLAVPSARVRVRELRVRAAGEGSAVAEEQVAVEEAAVAVERAGGEPRARRPWSPRRAPVAVAALAAATACAVLLYDVVAVHAAGRAPARWRSDLMDWLTTHGPHAGAWPGAAAAFAVLCLGVWLLVLAVTPGARGRLPLRPPLPGVRAVIDRSAVASLLRDAVSGLPGITRVRVRVGRRRATVRAGLAFGELEPAHRALTETAERALASCGAARPPRLRVRLRTEPAWRAPAQGGDEG</sequence>
<dbReference type="Proteomes" id="UP001551176">
    <property type="component" value="Unassembled WGS sequence"/>
</dbReference>
<evidence type="ECO:0000259" key="2">
    <source>
        <dbReference type="Pfam" id="PF19803"/>
    </source>
</evidence>
<dbReference type="InterPro" id="IPR046253">
    <property type="entry name" value="DUF6286"/>
</dbReference>
<evidence type="ECO:0000256" key="1">
    <source>
        <dbReference type="SAM" id="Phobius"/>
    </source>
</evidence>
<dbReference type="RefSeq" id="WP_359350223.1">
    <property type="nucleotide sequence ID" value="NZ_JBEYXV010000009.1"/>
</dbReference>
<name>A0ABV3BNU3_9ACTN</name>
<organism evidence="3 4">
    <name type="scientific">Streptomyces atriruber</name>
    <dbReference type="NCBI Taxonomy" id="545121"/>
    <lineage>
        <taxon>Bacteria</taxon>
        <taxon>Bacillati</taxon>
        <taxon>Actinomycetota</taxon>
        <taxon>Actinomycetes</taxon>
        <taxon>Kitasatosporales</taxon>
        <taxon>Streptomycetaceae</taxon>
        <taxon>Streptomyces</taxon>
    </lineage>
</organism>
<feature type="transmembrane region" description="Helical" evidence="1">
    <location>
        <begin position="141"/>
        <end position="168"/>
    </location>
</feature>